<sequence length="257" mass="27997">MQLHDRTILITGASSGIGRCVAERLAGERNRLIISARRDRELQAVARQVRERGGQCLALAADALDESAAAAVVARAAEHFGRIDAALLNIGEGPAYHMGKASAADIRRCMRLNYDVTVNYLAPLIAHMKEHGGGLIAHTNSLAGLLGVPMQGPYSAAKAAVHVLFDTCRTELRRERIRFVCTYPGFIATERVAGDGIPAPFEISPERCAAYIIRAMERETRDAPFPWRTAWLTRLLRLLPKPLAGRAMLGFAPADYG</sequence>
<evidence type="ECO:0000313" key="5">
    <source>
        <dbReference type="Proteomes" id="UP000653472"/>
    </source>
</evidence>
<dbReference type="PANTHER" id="PTHR43391:SF14">
    <property type="entry name" value="DEHYDROGENASE_REDUCTASE SDR FAMILY PROTEIN 7-LIKE"/>
    <property type="match status" value="1"/>
</dbReference>
<proteinExistence type="inferred from homology"/>
<dbReference type="GO" id="GO:0016491">
    <property type="term" value="F:oxidoreductase activity"/>
    <property type="evidence" value="ECO:0007669"/>
    <property type="project" value="UniProtKB-KW"/>
</dbReference>
<dbReference type="Gene3D" id="3.40.50.720">
    <property type="entry name" value="NAD(P)-binding Rossmann-like Domain"/>
    <property type="match status" value="1"/>
</dbReference>
<dbReference type="Proteomes" id="UP000653472">
    <property type="component" value="Unassembled WGS sequence"/>
</dbReference>
<dbReference type="EMBL" id="JAAVXB010000013">
    <property type="protein sequence ID" value="NKF24257.1"/>
    <property type="molecule type" value="Genomic_DNA"/>
</dbReference>
<keyword evidence="3" id="KW-0560">Oxidoreductase</keyword>
<keyword evidence="2" id="KW-0521">NADP</keyword>
<comment type="similarity">
    <text evidence="1">Belongs to the short-chain dehydrogenases/reductases (SDR) family.</text>
</comment>
<accession>A0A969WBS0</accession>
<dbReference type="PRINTS" id="PR00081">
    <property type="entry name" value="GDHRDH"/>
</dbReference>
<dbReference type="PANTHER" id="PTHR43391">
    <property type="entry name" value="RETINOL DEHYDROGENASE-RELATED"/>
    <property type="match status" value="1"/>
</dbReference>
<gene>
    <name evidence="4" type="ORF">G7Y82_18245</name>
</gene>
<evidence type="ECO:0000256" key="3">
    <source>
        <dbReference type="ARBA" id="ARBA00023002"/>
    </source>
</evidence>
<reference evidence="4" key="1">
    <citation type="submission" date="2020-03" db="EMBL/GenBank/DDBJ databases">
        <title>Solimonas marina sp. nov., isolated from deep seawater of the Pacific Ocean.</title>
        <authorList>
            <person name="Liu X."/>
            <person name="Lai Q."/>
            <person name="Sun F."/>
            <person name="Gai Y."/>
            <person name="Li G."/>
            <person name="Shao Z."/>
        </authorList>
    </citation>
    <scope>NUCLEOTIDE SEQUENCE</scope>
    <source>
        <strain evidence="4">C16B3</strain>
    </source>
</reference>
<evidence type="ECO:0000256" key="1">
    <source>
        <dbReference type="ARBA" id="ARBA00006484"/>
    </source>
</evidence>
<comment type="caution">
    <text evidence="4">The sequence shown here is derived from an EMBL/GenBank/DDBJ whole genome shotgun (WGS) entry which is preliminary data.</text>
</comment>
<protein>
    <submittedName>
        <fullName evidence="4">SDR family oxidoreductase</fullName>
    </submittedName>
</protein>
<evidence type="ECO:0000256" key="2">
    <source>
        <dbReference type="ARBA" id="ARBA00022857"/>
    </source>
</evidence>
<keyword evidence="5" id="KW-1185">Reference proteome</keyword>
<dbReference type="SUPFAM" id="SSF51735">
    <property type="entry name" value="NAD(P)-binding Rossmann-fold domains"/>
    <property type="match status" value="1"/>
</dbReference>
<dbReference type="InterPro" id="IPR002347">
    <property type="entry name" value="SDR_fam"/>
</dbReference>
<dbReference type="RefSeq" id="WP_168149582.1">
    <property type="nucleotide sequence ID" value="NZ_JAAVXB010000013.1"/>
</dbReference>
<evidence type="ECO:0000313" key="4">
    <source>
        <dbReference type="EMBL" id="NKF24257.1"/>
    </source>
</evidence>
<organism evidence="4 5">
    <name type="scientific">Solimonas marina</name>
    <dbReference type="NCBI Taxonomy" id="2714601"/>
    <lineage>
        <taxon>Bacteria</taxon>
        <taxon>Pseudomonadati</taxon>
        <taxon>Pseudomonadota</taxon>
        <taxon>Gammaproteobacteria</taxon>
        <taxon>Nevskiales</taxon>
        <taxon>Nevskiaceae</taxon>
        <taxon>Solimonas</taxon>
    </lineage>
</organism>
<dbReference type="AlphaFoldDB" id="A0A969WBS0"/>
<dbReference type="Pfam" id="PF00106">
    <property type="entry name" value="adh_short"/>
    <property type="match status" value="1"/>
</dbReference>
<name>A0A969WBS0_9GAMM</name>
<dbReference type="InterPro" id="IPR036291">
    <property type="entry name" value="NAD(P)-bd_dom_sf"/>
</dbReference>
<dbReference type="CDD" id="cd05233">
    <property type="entry name" value="SDR_c"/>
    <property type="match status" value="1"/>
</dbReference>